<evidence type="ECO:0000313" key="3">
    <source>
        <dbReference type="EMBL" id="CAE7572734.1"/>
    </source>
</evidence>
<evidence type="ECO:0000256" key="1">
    <source>
        <dbReference type="ARBA" id="ARBA00007692"/>
    </source>
</evidence>
<dbReference type="Gene3D" id="1.25.70.10">
    <property type="entry name" value="Transcription termination factor 3, mitochondrial"/>
    <property type="match status" value="1"/>
</dbReference>
<organism evidence="3 4">
    <name type="scientific">Symbiodinium necroappetens</name>
    <dbReference type="NCBI Taxonomy" id="1628268"/>
    <lineage>
        <taxon>Eukaryota</taxon>
        <taxon>Sar</taxon>
        <taxon>Alveolata</taxon>
        <taxon>Dinophyceae</taxon>
        <taxon>Suessiales</taxon>
        <taxon>Symbiodiniaceae</taxon>
        <taxon>Symbiodinium</taxon>
    </lineage>
</organism>
<keyword evidence="2" id="KW-0809">Transit peptide</keyword>
<gene>
    <name evidence="3" type="primary">MTERF5</name>
    <name evidence="3" type="ORF">SNEC2469_LOCUS16719</name>
</gene>
<comment type="similarity">
    <text evidence="1">Belongs to the mTERF family.</text>
</comment>
<dbReference type="PANTHER" id="PTHR13068:SF151">
    <property type="entry name" value="TRANSCRIPTION TERMINATION FACTOR MTERF9, CHLOROPLASTIC"/>
    <property type="match status" value="1"/>
</dbReference>
<dbReference type="AlphaFoldDB" id="A0A812UM90"/>
<evidence type="ECO:0000256" key="2">
    <source>
        <dbReference type="ARBA" id="ARBA00022946"/>
    </source>
</evidence>
<dbReference type="InterPro" id="IPR038538">
    <property type="entry name" value="MTERF_sf"/>
</dbReference>
<dbReference type="EMBL" id="CAJNJA010027267">
    <property type="protein sequence ID" value="CAE7572734.1"/>
    <property type="molecule type" value="Genomic_DNA"/>
</dbReference>
<dbReference type="SMART" id="SM00733">
    <property type="entry name" value="Mterf"/>
    <property type="match status" value="7"/>
</dbReference>
<protein>
    <submittedName>
        <fullName evidence="3">mTERF5 protein</fullName>
    </submittedName>
</protein>
<dbReference type="Proteomes" id="UP000601435">
    <property type="component" value="Unassembled WGS sequence"/>
</dbReference>
<dbReference type="OrthoDB" id="420223at2759"/>
<keyword evidence="4" id="KW-1185">Reference proteome</keyword>
<name>A0A812UM90_9DINO</name>
<sequence length="512" mass="56956">MWLKRDVAKTEALMGEEQCSVGSASSWWTAGYPRQKHRSLAEVELLSHLAVILVPQIPIKELFRDFCVEPSENWASSRLSPDLAVPGVLRRENAILFLEYDGYYRHHLPCGIQADERKNAALLQHAPLGSHIVRVAHAGRNWSEVQDSVIESVVGTWQPGDTKSLLQSLGQVTDCLASELTDSLLWSETSRHLQTARPMNHDNLERAKTFLDQAVLCNAPGTRESRRCEIVQFLQEDIGLSELVAKSALQKHVQLLGYSIEANLKPTVEWLHQVGLSDAQVSKAIAKCPQLLGYSIEGNLKPTVQWLHELGLSEGQVSKAIANCPQLLGLSIEGNLKPTVEWLHQVGLSDAQVRKAIAKSPQLLWLSIEGNLKPTVEWLQQVGLSDAQVCKAIAKSPQLLWLSIARNLKPTVEWLHQDVGLSDAQVCKAIEKFPPLLSYSTAKNLSPKFRFLQSYYDAASIRDMIVACPALLGYSRARLEHRLNILHGQGQLSKLVSAMTLTNARFKLRVPT</sequence>
<dbReference type="Pfam" id="PF02536">
    <property type="entry name" value="mTERF"/>
    <property type="match status" value="1"/>
</dbReference>
<dbReference type="GO" id="GO:0003676">
    <property type="term" value="F:nucleic acid binding"/>
    <property type="evidence" value="ECO:0007669"/>
    <property type="project" value="InterPro"/>
</dbReference>
<dbReference type="PANTHER" id="PTHR13068">
    <property type="entry name" value="CGI-12 PROTEIN-RELATED"/>
    <property type="match status" value="1"/>
</dbReference>
<comment type="caution">
    <text evidence="3">The sequence shown here is derived from an EMBL/GenBank/DDBJ whole genome shotgun (WGS) entry which is preliminary data.</text>
</comment>
<proteinExistence type="inferred from homology"/>
<evidence type="ECO:0000313" key="4">
    <source>
        <dbReference type="Proteomes" id="UP000601435"/>
    </source>
</evidence>
<dbReference type="InterPro" id="IPR003690">
    <property type="entry name" value="MTERF"/>
</dbReference>
<accession>A0A812UM90</accession>
<reference evidence="3" key="1">
    <citation type="submission" date="2021-02" db="EMBL/GenBank/DDBJ databases">
        <authorList>
            <person name="Dougan E. K."/>
            <person name="Rhodes N."/>
            <person name="Thang M."/>
            <person name="Chan C."/>
        </authorList>
    </citation>
    <scope>NUCLEOTIDE SEQUENCE</scope>
</reference>